<reference evidence="3" key="1">
    <citation type="journal article" date="2019" name="Int. J. Syst. Evol. Microbiol.">
        <title>The Global Catalogue of Microorganisms (GCM) 10K type strain sequencing project: providing services to taxonomists for standard genome sequencing and annotation.</title>
        <authorList>
            <consortium name="The Broad Institute Genomics Platform"/>
            <consortium name="The Broad Institute Genome Sequencing Center for Infectious Disease"/>
            <person name="Wu L."/>
            <person name="Ma J."/>
        </authorList>
    </citation>
    <scope>NUCLEOTIDE SEQUENCE [LARGE SCALE GENOMIC DNA]</scope>
    <source>
        <strain evidence="3">CGMCC 4.7204</strain>
    </source>
</reference>
<name>A0ABV8LCN4_9NOCA</name>
<dbReference type="Pfam" id="PF01593">
    <property type="entry name" value="Amino_oxidase"/>
    <property type="match status" value="1"/>
</dbReference>
<dbReference type="Proteomes" id="UP001595767">
    <property type="component" value="Unassembled WGS sequence"/>
</dbReference>
<proteinExistence type="predicted"/>
<organism evidence="2 3">
    <name type="scientific">Nocardia rhizosphaerae</name>
    <dbReference type="NCBI Taxonomy" id="1691571"/>
    <lineage>
        <taxon>Bacteria</taxon>
        <taxon>Bacillati</taxon>
        <taxon>Actinomycetota</taxon>
        <taxon>Actinomycetes</taxon>
        <taxon>Mycobacteriales</taxon>
        <taxon>Nocardiaceae</taxon>
        <taxon>Nocardia</taxon>
    </lineage>
</organism>
<dbReference type="EMBL" id="JBHSBA010000015">
    <property type="protein sequence ID" value="MFC4128097.1"/>
    <property type="molecule type" value="Genomic_DNA"/>
</dbReference>
<accession>A0ABV8LCN4</accession>
<feature type="domain" description="Amine oxidase" evidence="1">
    <location>
        <begin position="10"/>
        <end position="79"/>
    </location>
</feature>
<dbReference type="InterPro" id="IPR036188">
    <property type="entry name" value="FAD/NAD-bd_sf"/>
</dbReference>
<dbReference type="InterPro" id="IPR002937">
    <property type="entry name" value="Amino_oxidase"/>
</dbReference>
<protein>
    <submittedName>
        <fullName evidence="2">FAD-dependent oxidoreductase</fullName>
    </submittedName>
</protein>
<evidence type="ECO:0000313" key="2">
    <source>
        <dbReference type="EMBL" id="MFC4128097.1"/>
    </source>
</evidence>
<dbReference type="Gene3D" id="3.50.50.60">
    <property type="entry name" value="FAD/NAD(P)-binding domain"/>
    <property type="match status" value="1"/>
</dbReference>
<dbReference type="RefSeq" id="WP_378554664.1">
    <property type="nucleotide sequence ID" value="NZ_JBHSBA010000015.1"/>
</dbReference>
<evidence type="ECO:0000313" key="3">
    <source>
        <dbReference type="Proteomes" id="UP001595767"/>
    </source>
</evidence>
<comment type="caution">
    <text evidence="2">The sequence shown here is derived from an EMBL/GenBank/DDBJ whole genome shotgun (WGS) entry which is preliminary data.</text>
</comment>
<keyword evidence="3" id="KW-1185">Reference proteome</keyword>
<gene>
    <name evidence="2" type="ORF">ACFOW8_24540</name>
</gene>
<sequence length="84" mass="9168">MIPGAAQAWTGSSLTYNWLGNPCTFGSTAYYRRGQFTKFAGVEALREGNYHFAGEHTGSFLSGVNDAVSSGFRAVYDIISEIQY</sequence>
<dbReference type="Gene3D" id="3.90.660.10">
    <property type="match status" value="1"/>
</dbReference>
<evidence type="ECO:0000259" key="1">
    <source>
        <dbReference type="Pfam" id="PF01593"/>
    </source>
</evidence>